<evidence type="ECO:0000313" key="1">
    <source>
        <dbReference type="EMBL" id="MCH82215.1"/>
    </source>
</evidence>
<dbReference type="EMBL" id="LXQA010003365">
    <property type="protein sequence ID" value="MCH82215.1"/>
    <property type="molecule type" value="Genomic_DNA"/>
</dbReference>
<dbReference type="Proteomes" id="UP000265520">
    <property type="component" value="Unassembled WGS sequence"/>
</dbReference>
<dbReference type="AlphaFoldDB" id="A0A392M4G5"/>
<accession>A0A392M4G5</accession>
<sequence>MLPPSSFSNTFDQLFNIDSRRPATRRPYSTPHRLPPPTSVYHVAASPITVDKSRPSWWWWCHGIVISYGLKKRRREKETIGEGEDPDPRILVLLSMWSEVRFLAHTYGENSVGRVLHSASGDGNFVSISW</sequence>
<evidence type="ECO:0000313" key="2">
    <source>
        <dbReference type="Proteomes" id="UP000265520"/>
    </source>
</evidence>
<proteinExistence type="predicted"/>
<name>A0A392M4G5_9FABA</name>
<gene>
    <name evidence="1" type="ORF">A2U01_0003015</name>
</gene>
<reference evidence="1 2" key="1">
    <citation type="journal article" date="2018" name="Front. Plant Sci.">
        <title>Red Clover (Trifolium pratense) and Zigzag Clover (T. medium) - A Picture of Genomic Similarities and Differences.</title>
        <authorList>
            <person name="Dluhosova J."/>
            <person name="Istvanek J."/>
            <person name="Nedelnik J."/>
            <person name="Repkova J."/>
        </authorList>
    </citation>
    <scope>NUCLEOTIDE SEQUENCE [LARGE SCALE GENOMIC DNA]</scope>
    <source>
        <strain evidence="2">cv. 10/8</strain>
        <tissue evidence="1">Leaf</tissue>
    </source>
</reference>
<comment type="caution">
    <text evidence="1">The sequence shown here is derived from an EMBL/GenBank/DDBJ whole genome shotgun (WGS) entry which is preliminary data.</text>
</comment>
<protein>
    <submittedName>
        <fullName evidence="1">Uncharacterized protein</fullName>
    </submittedName>
</protein>
<organism evidence="1 2">
    <name type="scientific">Trifolium medium</name>
    <dbReference type="NCBI Taxonomy" id="97028"/>
    <lineage>
        <taxon>Eukaryota</taxon>
        <taxon>Viridiplantae</taxon>
        <taxon>Streptophyta</taxon>
        <taxon>Embryophyta</taxon>
        <taxon>Tracheophyta</taxon>
        <taxon>Spermatophyta</taxon>
        <taxon>Magnoliopsida</taxon>
        <taxon>eudicotyledons</taxon>
        <taxon>Gunneridae</taxon>
        <taxon>Pentapetalae</taxon>
        <taxon>rosids</taxon>
        <taxon>fabids</taxon>
        <taxon>Fabales</taxon>
        <taxon>Fabaceae</taxon>
        <taxon>Papilionoideae</taxon>
        <taxon>50 kb inversion clade</taxon>
        <taxon>NPAAA clade</taxon>
        <taxon>Hologalegina</taxon>
        <taxon>IRL clade</taxon>
        <taxon>Trifolieae</taxon>
        <taxon>Trifolium</taxon>
    </lineage>
</organism>
<keyword evidence="2" id="KW-1185">Reference proteome</keyword>